<sequence length="418" mass="45357">DSAGAATWPGGSGLRRRDPQPHLFPAVARTTPLQLRGHTALHRDRRPRLPPHRAGAGGGRCGGGRDRAGAPARPRRRRDHRSLQPQGRPHRGRPGPRRARPLARLAAGRLARLPGRGRAGGGQYFLQPDGAGNHPGSDDRGAAAGGQLGRLVDRAAGPDRRLGRRGWGHCPPGDRPGLRAQCGVVRGLGAARRPPADPIARGRGRCRREARAARLPRRRPGRVSIRAPGPLRLPPPPRAGTGLLRGRGDRRAAGRPRRAAPAAGAGRLRPPHRGDRRRRPPRPADPQHARRRLSRRALALRAVHHPRPRRHPHRPLHPAPDRAADPLRLRPEHLHRHGRLQLDGAGGRAGRRAGSRLHPARRDLERDAPPLAGPGWSAHGHGWYPSPFLGRGRPPRARRNPGASPARAARLPTAARFV</sequence>
<feature type="non-terminal residue" evidence="2">
    <location>
        <position position="418"/>
    </location>
</feature>
<feature type="compositionally biased region" description="Basic residues" evidence="1">
    <location>
        <begin position="88"/>
        <end position="101"/>
    </location>
</feature>
<gene>
    <name evidence="2" type="ORF">AVDCRST_MAG88-2523</name>
</gene>
<dbReference type="EMBL" id="CADCWM010000628">
    <property type="protein sequence ID" value="CAA9572957.1"/>
    <property type="molecule type" value="Genomic_DNA"/>
</dbReference>
<feature type="compositionally biased region" description="Basic residues" evidence="1">
    <location>
        <begin position="269"/>
        <end position="281"/>
    </location>
</feature>
<organism evidence="2">
    <name type="scientific">uncultured Thermomicrobiales bacterium</name>
    <dbReference type="NCBI Taxonomy" id="1645740"/>
    <lineage>
        <taxon>Bacteria</taxon>
        <taxon>Pseudomonadati</taxon>
        <taxon>Thermomicrobiota</taxon>
        <taxon>Thermomicrobia</taxon>
        <taxon>Thermomicrobiales</taxon>
        <taxon>environmental samples</taxon>
    </lineage>
</organism>
<dbReference type="AlphaFoldDB" id="A0A6J4VC24"/>
<accession>A0A6J4VC24</accession>
<feature type="compositionally biased region" description="Low complexity" evidence="1">
    <location>
        <begin position="102"/>
        <end position="116"/>
    </location>
</feature>
<evidence type="ECO:0000256" key="1">
    <source>
        <dbReference type="SAM" id="MobiDB-lite"/>
    </source>
</evidence>
<evidence type="ECO:0000313" key="2">
    <source>
        <dbReference type="EMBL" id="CAA9572957.1"/>
    </source>
</evidence>
<proteinExistence type="predicted"/>
<feature type="region of interest" description="Disordered" evidence="1">
    <location>
        <begin position="1"/>
        <end position="324"/>
    </location>
</feature>
<feature type="compositionally biased region" description="Low complexity" evidence="1">
    <location>
        <begin position="189"/>
        <end position="201"/>
    </location>
</feature>
<feature type="compositionally biased region" description="Low complexity" evidence="1">
    <location>
        <begin position="259"/>
        <end position="268"/>
    </location>
</feature>
<feature type="compositionally biased region" description="Basic residues" evidence="1">
    <location>
        <begin position="302"/>
        <end position="316"/>
    </location>
</feature>
<feature type="compositionally biased region" description="Basic residues" evidence="1">
    <location>
        <begin position="349"/>
        <end position="359"/>
    </location>
</feature>
<feature type="compositionally biased region" description="Low complexity" evidence="1">
    <location>
        <begin position="400"/>
        <end position="418"/>
    </location>
</feature>
<reference evidence="2" key="1">
    <citation type="submission" date="2020-02" db="EMBL/GenBank/DDBJ databases">
        <authorList>
            <person name="Meier V. D."/>
        </authorList>
    </citation>
    <scope>NUCLEOTIDE SEQUENCE</scope>
    <source>
        <strain evidence="2">AVDCRST_MAG88</strain>
    </source>
</reference>
<feature type="compositionally biased region" description="Basic and acidic residues" evidence="1">
    <location>
        <begin position="151"/>
        <end position="161"/>
    </location>
</feature>
<feature type="non-terminal residue" evidence="2">
    <location>
        <position position="1"/>
    </location>
</feature>
<feature type="region of interest" description="Disordered" evidence="1">
    <location>
        <begin position="337"/>
        <end position="418"/>
    </location>
</feature>
<name>A0A6J4VC24_9BACT</name>
<feature type="compositionally biased region" description="Basic residues" evidence="1">
    <location>
        <begin position="39"/>
        <end position="51"/>
    </location>
</feature>
<protein>
    <submittedName>
        <fullName evidence="2">Uncharacterized protein</fullName>
    </submittedName>
</protein>